<comment type="caution">
    <text evidence="1">The sequence shown here is derived from an EMBL/GenBank/DDBJ whole genome shotgun (WGS) entry which is preliminary data.</text>
</comment>
<organism evidence="1 2">
    <name type="scientific">Candidatus Yanofskybacteria bacterium RIFCSPLOWO2_01_FULL_43_22</name>
    <dbReference type="NCBI Taxonomy" id="1802695"/>
    <lineage>
        <taxon>Bacteria</taxon>
        <taxon>Candidatus Yanofskyibacteriota</taxon>
    </lineage>
</organism>
<dbReference type="Proteomes" id="UP000178911">
    <property type="component" value="Unassembled WGS sequence"/>
</dbReference>
<sequence length="493" mass="52719">MIKKILPIIIILSLVFPSFVQVAQAGVLESTISFTSCTAGGFISGLISQGLRILEGLVRGLFSRFLGGLITNIGGTVPVSDQVVRDETGSFRRSYTAKETHQDIIARCAAREILMAMGRNIMNTARTSGRNGGPAWVRNWRNFQLDAQYRGEDIFRGMLYSTDLCDYFDSDLKSMFGANQNINLASIRTRAGGFDSFQAKTGCTLPDNFDFEAYQQDFSGNGGWEAWSRLLEPQNNFHGALFKSLDEANKQRVIEESADINETAATGFTSIRGRNAVESCSVRNPRNGRCLIYKDILTPAGILSGAVTSGIESELQWVASSDELSEIIASAINVLLNRLTDLSNSNEGDYIVPGEIEVSISPFPPPGGGGGTGACQDPGNTVANYAGNLDGAINAVINSNPGGIADEPNTWENASIFLGYVAGELQSAGFNATTNVLNGNDNPNSGDLIALWQNGDTTAERYDAVSSAGAGDMSIRDAATVGYTGDIPLSCVW</sequence>
<evidence type="ECO:0000313" key="1">
    <source>
        <dbReference type="EMBL" id="OGN23934.1"/>
    </source>
</evidence>
<dbReference type="STRING" id="1802695.A3A13_02510"/>
<name>A0A1F8GEX1_9BACT</name>
<dbReference type="AlphaFoldDB" id="A0A1F8GEX1"/>
<protein>
    <submittedName>
        <fullName evidence="1">Uncharacterized protein</fullName>
    </submittedName>
</protein>
<reference evidence="1 2" key="1">
    <citation type="journal article" date="2016" name="Nat. Commun.">
        <title>Thousands of microbial genomes shed light on interconnected biogeochemical processes in an aquifer system.</title>
        <authorList>
            <person name="Anantharaman K."/>
            <person name="Brown C.T."/>
            <person name="Hug L.A."/>
            <person name="Sharon I."/>
            <person name="Castelle C.J."/>
            <person name="Probst A.J."/>
            <person name="Thomas B.C."/>
            <person name="Singh A."/>
            <person name="Wilkins M.J."/>
            <person name="Karaoz U."/>
            <person name="Brodie E.L."/>
            <person name="Williams K.H."/>
            <person name="Hubbard S.S."/>
            <person name="Banfield J.F."/>
        </authorList>
    </citation>
    <scope>NUCLEOTIDE SEQUENCE [LARGE SCALE GENOMIC DNA]</scope>
</reference>
<evidence type="ECO:0000313" key="2">
    <source>
        <dbReference type="Proteomes" id="UP000178911"/>
    </source>
</evidence>
<dbReference type="EMBL" id="MGKJ01000014">
    <property type="protein sequence ID" value="OGN23934.1"/>
    <property type="molecule type" value="Genomic_DNA"/>
</dbReference>
<proteinExistence type="predicted"/>
<accession>A0A1F8GEX1</accession>
<gene>
    <name evidence="1" type="ORF">A3A13_02510</name>
</gene>